<evidence type="ECO:0000256" key="5">
    <source>
        <dbReference type="ARBA" id="ARBA00022605"/>
    </source>
</evidence>
<keyword evidence="7 13" id="KW-0791">Threonine biosynthesis</keyword>
<keyword evidence="9 13" id="KW-0418">Kinase</keyword>
<dbReference type="Proteomes" id="UP000196230">
    <property type="component" value="Unassembled WGS sequence"/>
</dbReference>
<dbReference type="AlphaFoldDB" id="A0A1R4IFV7"/>
<evidence type="ECO:0000256" key="11">
    <source>
        <dbReference type="ARBA" id="ARBA00049375"/>
    </source>
</evidence>
<evidence type="ECO:0000313" key="17">
    <source>
        <dbReference type="Proteomes" id="UP000196230"/>
    </source>
</evidence>
<evidence type="ECO:0000256" key="13">
    <source>
        <dbReference type="HAMAP-Rule" id="MF_00384"/>
    </source>
</evidence>
<dbReference type="Gene3D" id="3.30.70.890">
    <property type="entry name" value="GHMP kinase, C-terminal domain"/>
    <property type="match status" value="1"/>
</dbReference>
<evidence type="ECO:0000313" key="16">
    <source>
        <dbReference type="EMBL" id="SJN18711.1"/>
    </source>
</evidence>
<comment type="function">
    <text evidence="12 13">Catalyzes the ATP-dependent phosphorylation of L-homoserine to L-homoserine phosphate.</text>
</comment>
<evidence type="ECO:0000256" key="7">
    <source>
        <dbReference type="ARBA" id="ARBA00022697"/>
    </source>
</evidence>
<keyword evidence="13" id="KW-0963">Cytoplasm</keyword>
<dbReference type="InterPro" id="IPR020568">
    <property type="entry name" value="Ribosomal_Su5_D2-typ_SF"/>
</dbReference>
<dbReference type="InterPro" id="IPR036554">
    <property type="entry name" value="GHMP_kinase_C_sf"/>
</dbReference>
<dbReference type="GO" id="GO:0004413">
    <property type="term" value="F:homoserine kinase activity"/>
    <property type="evidence" value="ECO:0007669"/>
    <property type="project" value="UniProtKB-UniRule"/>
</dbReference>
<reference evidence="16 17" key="1">
    <citation type="submission" date="2017-02" db="EMBL/GenBank/DDBJ databases">
        <authorList>
            <person name="Peterson S.W."/>
        </authorList>
    </citation>
    <scope>NUCLEOTIDE SEQUENCE [LARGE SCALE GENOMIC DNA]</scope>
    <source>
        <strain evidence="16 17">2B3F</strain>
    </source>
</reference>
<dbReference type="RefSeq" id="WP_087133511.1">
    <property type="nucleotide sequence ID" value="NZ_FUKP01000014.1"/>
</dbReference>
<dbReference type="PANTHER" id="PTHR20861:SF1">
    <property type="entry name" value="HOMOSERINE KINASE"/>
    <property type="match status" value="1"/>
</dbReference>
<dbReference type="GO" id="GO:0005737">
    <property type="term" value="C:cytoplasm"/>
    <property type="evidence" value="ECO:0007669"/>
    <property type="project" value="UniProtKB-SubCell"/>
</dbReference>
<keyword evidence="5 13" id="KW-0028">Amino-acid biosynthesis</keyword>
<evidence type="ECO:0000256" key="8">
    <source>
        <dbReference type="ARBA" id="ARBA00022741"/>
    </source>
</evidence>
<evidence type="ECO:0000256" key="4">
    <source>
        <dbReference type="ARBA" id="ARBA00017858"/>
    </source>
</evidence>
<dbReference type="PROSITE" id="PS00627">
    <property type="entry name" value="GHMP_KINASES_ATP"/>
    <property type="match status" value="1"/>
</dbReference>
<feature type="domain" description="GHMP kinase C-terminal" evidence="15">
    <location>
        <begin position="226"/>
        <end position="283"/>
    </location>
</feature>
<evidence type="ECO:0000256" key="10">
    <source>
        <dbReference type="ARBA" id="ARBA00022840"/>
    </source>
</evidence>
<organism evidence="16 17">
    <name type="scientific">Micrococcus lylae</name>
    <dbReference type="NCBI Taxonomy" id="1273"/>
    <lineage>
        <taxon>Bacteria</taxon>
        <taxon>Bacillati</taxon>
        <taxon>Actinomycetota</taxon>
        <taxon>Actinomycetes</taxon>
        <taxon>Micrococcales</taxon>
        <taxon>Micrococcaceae</taxon>
        <taxon>Micrococcus</taxon>
    </lineage>
</organism>
<dbReference type="PRINTS" id="PR00958">
    <property type="entry name" value="HOMSERKINASE"/>
</dbReference>
<protein>
    <recommendedName>
        <fullName evidence="4 13">Homoserine kinase</fullName>
        <shortName evidence="13">HK</shortName>
        <shortName evidence="13">HSK</shortName>
        <ecNumber evidence="3 13">2.7.1.39</ecNumber>
    </recommendedName>
</protein>
<dbReference type="EC" id="2.7.1.39" evidence="3 13"/>
<dbReference type="PANTHER" id="PTHR20861">
    <property type="entry name" value="HOMOSERINE/4-DIPHOSPHOCYTIDYL-2-C-METHYL-D-ERYTHRITOL KINASE"/>
    <property type="match status" value="1"/>
</dbReference>
<feature type="domain" description="GHMP kinase N-terminal" evidence="14">
    <location>
        <begin position="74"/>
        <end position="152"/>
    </location>
</feature>
<evidence type="ECO:0000256" key="3">
    <source>
        <dbReference type="ARBA" id="ARBA00012078"/>
    </source>
</evidence>
<comment type="catalytic activity">
    <reaction evidence="11 13">
        <text>L-homoserine + ATP = O-phospho-L-homoserine + ADP + H(+)</text>
        <dbReference type="Rhea" id="RHEA:13985"/>
        <dbReference type="ChEBI" id="CHEBI:15378"/>
        <dbReference type="ChEBI" id="CHEBI:30616"/>
        <dbReference type="ChEBI" id="CHEBI:57476"/>
        <dbReference type="ChEBI" id="CHEBI:57590"/>
        <dbReference type="ChEBI" id="CHEBI:456216"/>
        <dbReference type="EC" id="2.7.1.39"/>
    </reaction>
</comment>
<dbReference type="Pfam" id="PF08544">
    <property type="entry name" value="GHMP_kinases_C"/>
    <property type="match status" value="1"/>
</dbReference>
<evidence type="ECO:0000259" key="15">
    <source>
        <dbReference type="Pfam" id="PF08544"/>
    </source>
</evidence>
<feature type="binding site" evidence="13">
    <location>
        <begin position="97"/>
        <end position="107"/>
    </location>
    <ligand>
        <name>ATP</name>
        <dbReference type="ChEBI" id="CHEBI:30616"/>
    </ligand>
</feature>
<evidence type="ECO:0000256" key="1">
    <source>
        <dbReference type="ARBA" id="ARBA00005015"/>
    </source>
</evidence>
<dbReference type="InterPro" id="IPR013750">
    <property type="entry name" value="GHMP_kinase_C_dom"/>
</dbReference>
<evidence type="ECO:0000256" key="12">
    <source>
        <dbReference type="ARBA" id="ARBA00049954"/>
    </source>
</evidence>
<comment type="similarity">
    <text evidence="2 13">Belongs to the GHMP kinase family. Homoserine kinase subfamily.</text>
</comment>
<evidence type="ECO:0000256" key="2">
    <source>
        <dbReference type="ARBA" id="ARBA00007370"/>
    </source>
</evidence>
<gene>
    <name evidence="13" type="primary">thrB</name>
    <name evidence="16" type="ORF">FM125_02135</name>
</gene>
<dbReference type="Pfam" id="PF00288">
    <property type="entry name" value="GHMP_kinases_N"/>
    <property type="match status" value="1"/>
</dbReference>
<comment type="subcellular location">
    <subcellularLocation>
        <location evidence="13">Cytoplasm</location>
    </subcellularLocation>
</comment>
<dbReference type="SUPFAM" id="SSF55060">
    <property type="entry name" value="GHMP Kinase, C-terminal domain"/>
    <property type="match status" value="1"/>
</dbReference>
<dbReference type="GO" id="GO:0005524">
    <property type="term" value="F:ATP binding"/>
    <property type="evidence" value="ECO:0007669"/>
    <property type="project" value="UniProtKB-UniRule"/>
</dbReference>
<dbReference type="UniPathway" id="UPA00050">
    <property type="reaction ID" value="UER00064"/>
</dbReference>
<dbReference type="SUPFAM" id="SSF54211">
    <property type="entry name" value="Ribosomal protein S5 domain 2-like"/>
    <property type="match status" value="1"/>
</dbReference>
<dbReference type="Gene3D" id="3.30.230.10">
    <property type="match status" value="1"/>
</dbReference>
<dbReference type="InterPro" id="IPR006203">
    <property type="entry name" value="GHMP_knse_ATP-bd_CS"/>
</dbReference>
<dbReference type="InterPro" id="IPR006204">
    <property type="entry name" value="GHMP_kinase_N_dom"/>
</dbReference>
<evidence type="ECO:0000256" key="6">
    <source>
        <dbReference type="ARBA" id="ARBA00022679"/>
    </source>
</evidence>
<dbReference type="NCBIfam" id="TIGR00191">
    <property type="entry name" value="thrB"/>
    <property type="match status" value="1"/>
</dbReference>
<dbReference type="GO" id="GO:0009088">
    <property type="term" value="P:threonine biosynthetic process"/>
    <property type="evidence" value="ECO:0007669"/>
    <property type="project" value="UniProtKB-UniRule"/>
</dbReference>
<dbReference type="HAMAP" id="MF_00384">
    <property type="entry name" value="Homoser_kinase"/>
    <property type="match status" value="1"/>
</dbReference>
<dbReference type="InterPro" id="IPR000870">
    <property type="entry name" value="Homoserine_kinase"/>
</dbReference>
<keyword evidence="8 13" id="KW-0547">Nucleotide-binding</keyword>
<keyword evidence="6 13" id="KW-0808">Transferase</keyword>
<evidence type="ECO:0000259" key="14">
    <source>
        <dbReference type="Pfam" id="PF00288"/>
    </source>
</evidence>
<dbReference type="EMBL" id="FUKP01000014">
    <property type="protein sequence ID" value="SJN18711.1"/>
    <property type="molecule type" value="Genomic_DNA"/>
</dbReference>
<accession>A0A1R4IFV7</accession>
<dbReference type="PIRSF" id="PIRSF000676">
    <property type="entry name" value="Homoser_kin"/>
    <property type="match status" value="1"/>
</dbReference>
<proteinExistence type="inferred from homology"/>
<comment type="pathway">
    <text evidence="1 13">Amino-acid biosynthesis; L-threonine biosynthesis; L-threonine from L-aspartate: step 4/5.</text>
</comment>
<keyword evidence="10 13" id="KW-0067">ATP-binding</keyword>
<dbReference type="InterPro" id="IPR014721">
    <property type="entry name" value="Ribsml_uS5_D2-typ_fold_subgr"/>
</dbReference>
<evidence type="ECO:0000256" key="9">
    <source>
        <dbReference type="ARBA" id="ARBA00022777"/>
    </source>
</evidence>
<name>A0A1R4IFV7_9MICC</name>
<sequence length="317" mass="32138">MPTLRALPAGRSVRVAVPATSANLGPGFDTLGLALELRDEVTFTVVDGPSSARVTGEGEGALPDDGTHLIVRLALEHLAIRGATAPGLALQARNVIPHSRGLGSSAAAVVAALAGAEALLEPRGRLDPAGLLDACAHREGHPDNVAPALAGGATASWVDDADGGFRTARLRLHPDLVPVVAVPDARLATHTARGLLPETVPHAVAAAQAGRAALLTHALAEDPSLLLPATKDWLHQDFRASAMPESARLVQVLRRAGHAAVVSGAGPTVLVLAAGATAAEEAAGLLQAEAESTAARWTVTVSAVASEGVRVETLQHG</sequence>